<dbReference type="EC" id="2.6.1.85" evidence="2"/>
<dbReference type="AlphaFoldDB" id="A0AAW9RL77"/>
<dbReference type="Pfam" id="PF00425">
    <property type="entry name" value="Chorismate_bind"/>
    <property type="match status" value="1"/>
</dbReference>
<keyword evidence="2" id="KW-0808">Transferase</keyword>
<dbReference type="InterPro" id="IPR019999">
    <property type="entry name" value="Anth_synth_I-like"/>
</dbReference>
<evidence type="ECO:0000259" key="1">
    <source>
        <dbReference type="Pfam" id="PF00425"/>
    </source>
</evidence>
<evidence type="ECO:0000313" key="2">
    <source>
        <dbReference type="EMBL" id="MEJ8568356.1"/>
    </source>
</evidence>
<accession>A0AAW9RL77</accession>
<comment type="caution">
    <text evidence="2">The sequence shown here is derived from an EMBL/GenBank/DDBJ whole genome shotgun (WGS) entry which is preliminary data.</text>
</comment>
<proteinExistence type="predicted"/>
<dbReference type="Gene3D" id="3.60.120.10">
    <property type="entry name" value="Anthranilate synthase"/>
    <property type="match status" value="1"/>
</dbReference>
<dbReference type="SUPFAM" id="SSF56322">
    <property type="entry name" value="ADC synthase"/>
    <property type="match status" value="1"/>
</dbReference>
<dbReference type="PANTHER" id="PTHR11236">
    <property type="entry name" value="AMINOBENZOATE/ANTHRANILATE SYNTHASE"/>
    <property type="match status" value="1"/>
</dbReference>
<dbReference type="GO" id="GO:0046820">
    <property type="term" value="F:4-amino-4-deoxychorismate synthase activity"/>
    <property type="evidence" value="ECO:0007669"/>
    <property type="project" value="UniProtKB-EC"/>
</dbReference>
<keyword evidence="2" id="KW-0032">Aminotransferase</keyword>
<protein>
    <submittedName>
        <fullName evidence="2">Aminodeoxychorismate synthase component I</fullName>
        <ecNumber evidence="2">2.6.1.85</ecNumber>
    </submittedName>
</protein>
<dbReference type="InterPro" id="IPR015890">
    <property type="entry name" value="Chorismate_C"/>
</dbReference>
<dbReference type="InterPro" id="IPR005801">
    <property type="entry name" value="ADC_synthase"/>
</dbReference>
<dbReference type="GO" id="GO:0000162">
    <property type="term" value="P:L-tryptophan biosynthetic process"/>
    <property type="evidence" value="ECO:0007669"/>
    <property type="project" value="TreeGrafter"/>
</dbReference>
<sequence>MAGGWIHCLDRVPDLAGLAATAPAEFPYLLDDASGRGRSILFQAGPEVLVRQADGRIEGPGRGSGFFERLENWYLEERREADGNDAGEPGFCGGWFLYIGYEMAGEIEPTLRLPPQDTGMPDAFAHRCPAAVVVEPDADGCPRARAVAESETALTRLLSTLESVTAAEPRDELPGLADLSEEDPEHFRAGVRSVLEYLAAGDVFQVNISRGWTGRFQREPDPVALYRALRRTNPAPFAGLMRWGRSSLISSSPERLVEIRGDRVQTRPIAGTRPRGANQEQDQAMSRELIGNLKERAEHIMLIDLERNDLGRVCRPGTVEVNELMVIESHAHVHHIVSNVRGRLREEATPVQAIQAVFPGGTITGCPKVRCMQIIAELERAGRGFYTGSMGYLGRDGRMDMNILIRSLLTRGNAFSFRTGAGIVADSQPDLELRETEDKARGLLLALQREPDLAAHV</sequence>
<feature type="domain" description="Chorismate-utilising enzyme C-terminal" evidence="1">
    <location>
        <begin position="184"/>
        <end position="439"/>
    </location>
</feature>
<evidence type="ECO:0000313" key="3">
    <source>
        <dbReference type="Proteomes" id="UP001359886"/>
    </source>
</evidence>
<dbReference type="PANTHER" id="PTHR11236:SF9">
    <property type="entry name" value="ANTHRANILATE SYNTHASE COMPONENT 1"/>
    <property type="match status" value="1"/>
</dbReference>
<reference evidence="2 3" key="1">
    <citation type="submission" date="2024-02" db="EMBL/GenBank/DDBJ databases">
        <title>A novel Wenzhouxiangellaceae bacterium, isolated from coastal sediments.</title>
        <authorList>
            <person name="Du Z.-J."/>
            <person name="Ye Y.-Q."/>
            <person name="Zhang X.-Y."/>
        </authorList>
    </citation>
    <scope>NUCLEOTIDE SEQUENCE [LARGE SCALE GENOMIC DNA]</scope>
    <source>
        <strain evidence="2 3">CH-27</strain>
    </source>
</reference>
<gene>
    <name evidence="2" type="ORF">V3330_12040</name>
</gene>
<dbReference type="PRINTS" id="PR00095">
    <property type="entry name" value="ANTSNTHASEI"/>
</dbReference>
<organism evidence="2 3">
    <name type="scientific">Elongatibacter sediminis</name>
    <dbReference type="NCBI Taxonomy" id="3119006"/>
    <lineage>
        <taxon>Bacteria</taxon>
        <taxon>Pseudomonadati</taxon>
        <taxon>Pseudomonadota</taxon>
        <taxon>Gammaproteobacteria</taxon>
        <taxon>Chromatiales</taxon>
        <taxon>Wenzhouxiangellaceae</taxon>
        <taxon>Elongatibacter</taxon>
    </lineage>
</organism>
<dbReference type="RefSeq" id="WP_354695674.1">
    <property type="nucleotide sequence ID" value="NZ_JAZHOG010000007.1"/>
</dbReference>
<name>A0AAW9RL77_9GAMM</name>
<dbReference type="EMBL" id="JAZHOG010000007">
    <property type="protein sequence ID" value="MEJ8568356.1"/>
    <property type="molecule type" value="Genomic_DNA"/>
</dbReference>
<dbReference type="Proteomes" id="UP001359886">
    <property type="component" value="Unassembled WGS sequence"/>
</dbReference>
<keyword evidence="3" id="KW-1185">Reference proteome</keyword>
<dbReference type="NCBIfam" id="NF006563">
    <property type="entry name" value="PRK09070.1"/>
    <property type="match status" value="1"/>
</dbReference>